<proteinExistence type="predicted"/>
<organism evidence="2 3">
    <name type="scientific">Noviherbaspirillum humi</name>
    <dbReference type="NCBI Taxonomy" id="1688639"/>
    <lineage>
        <taxon>Bacteria</taxon>
        <taxon>Pseudomonadati</taxon>
        <taxon>Pseudomonadota</taxon>
        <taxon>Betaproteobacteria</taxon>
        <taxon>Burkholderiales</taxon>
        <taxon>Oxalobacteraceae</taxon>
        <taxon>Noviherbaspirillum</taxon>
    </lineage>
</organism>
<dbReference type="AlphaFoldDB" id="A0A239LZ34"/>
<evidence type="ECO:0000313" key="2">
    <source>
        <dbReference type="EMBL" id="SNT35776.1"/>
    </source>
</evidence>
<dbReference type="InterPro" id="IPR001387">
    <property type="entry name" value="Cro/C1-type_HTH"/>
</dbReference>
<dbReference type="OrthoDB" id="8720132at2"/>
<dbReference type="Proteomes" id="UP000198284">
    <property type="component" value="Unassembled WGS sequence"/>
</dbReference>
<keyword evidence="3" id="KW-1185">Reference proteome</keyword>
<sequence length="97" mass="10771">MRLFQQLKQRKALLDRNLAEISQLTGMPASHISTILNGRKDAQASTLEALASAMDAKWMLIPRHLLPEVERLLAGKAVGPDDVPSTIDRLFNQDGHE</sequence>
<evidence type="ECO:0000259" key="1">
    <source>
        <dbReference type="Pfam" id="PF01381"/>
    </source>
</evidence>
<feature type="domain" description="HTH cro/C1-type" evidence="1">
    <location>
        <begin position="9"/>
        <end position="55"/>
    </location>
</feature>
<protein>
    <submittedName>
        <fullName evidence="2">Helix-turn-helix</fullName>
    </submittedName>
</protein>
<name>A0A239LZ34_9BURK</name>
<dbReference type="InterPro" id="IPR010982">
    <property type="entry name" value="Lambda_DNA-bd_dom_sf"/>
</dbReference>
<dbReference type="Gene3D" id="1.10.260.40">
    <property type="entry name" value="lambda repressor-like DNA-binding domains"/>
    <property type="match status" value="1"/>
</dbReference>
<dbReference type="CDD" id="cd00093">
    <property type="entry name" value="HTH_XRE"/>
    <property type="match status" value="1"/>
</dbReference>
<reference evidence="2 3" key="1">
    <citation type="submission" date="2017-06" db="EMBL/GenBank/DDBJ databases">
        <authorList>
            <person name="Kim H.J."/>
            <person name="Triplett B.A."/>
        </authorList>
    </citation>
    <scope>NUCLEOTIDE SEQUENCE [LARGE SCALE GENOMIC DNA]</scope>
    <source>
        <strain evidence="2 3">U15</strain>
    </source>
</reference>
<accession>A0A239LZ34</accession>
<dbReference type="Pfam" id="PF01381">
    <property type="entry name" value="HTH_3"/>
    <property type="match status" value="1"/>
</dbReference>
<dbReference type="GO" id="GO:0003677">
    <property type="term" value="F:DNA binding"/>
    <property type="evidence" value="ECO:0007669"/>
    <property type="project" value="InterPro"/>
</dbReference>
<evidence type="ECO:0000313" key="3">
    <source>
        <dbReference type="Proteomes" id="UP000198284"/>
    </source>
</evidence>
<gene>
    <name evidence="2" type="ORF">SAMN06265795_12841</name>
</gene>
<dbReference type="EMBL" id="FZOT01000028">
    <property type="protein sequence ID" value="SNT35776.1"/>
    <property type="molecule type" value="Genomic_DNA"/>
</dbReference>
<dbReference type="SUPFAM" id="SSF47413">
    <property type="entry name" value="lambda repressor-like DNA-binding domains"/>
    <property type="match status" value="1"/>
</dbReference>